<keyword evidence="3" id="KW-1185">Reference proteome</keyword>
<name>A0A0G4K4L8_9SPIR</name>
<feature type="chain" id="PRO_5005194512" evidence="1">
    <location>
        <begin position="20"/>
        <end position="281"/>
    </location>
</feature>
<dbReference type="SUPFAM" id="SSF55486">
    <property type="entry name" value="Metalloproteases ('zincins'), catalytic domain"/>
    <property type="match status" value="1"/>
</dbReference>
<proteinExistence type="predicted"/>
<sequence>MLKKLFLFWLFLLSLFVLSCNNGALKPDVYSKEEIDKKYPYWQVGIDSFEIDSNVDKYTTITVDEKKYMLVCMALIRVAVNSEEFVNRVKAADSQLGSSVNDSYNGHNLKVGDKYDAQRVIDCVRSVKYDFGYKKRVGVAAGTGVGPVGKSRYLRYGLQPDNEIPIGEWIGFSTGNWGSLNDVLFGNYFTYMQSQTYATVAGLMFHEHMHNIGFHHVGQYAVPYTLQDVVTGILNEILWNPTWGPALKNKYEKQVNELIAYYLTEYKHLLNEDTVFDPSTK</sequence>
<protein>
    <submittedName>
        <fullName evidence="2">Uncharacterized protein</fullName>
    </submittedName>
</protein>
<dbReference type="RefSeq" id="WP_048593646.1">
    <property type="nucleotide sequence ID" value="NZ_CVLB01000001.1"/>
</dbReference>
<accession>A0A0G4K4L8</accession>
<evidence type="ECO:0000256" key="1">
    <source>
        <dbReference type="SAM" id="SignalP"/>
    </source>
</evidence>
<dbReference type="PROSITE" id="PS51257">
    <property type="entry name" value="PROKAR_LIPOPROTEIN"/>
    <property type="match status" value="1"/>
</dbReference>
<dbReference type="EMBL" id="CVLB01000001">
    <property type="protein sequence ID" value="CRF32008.1"/>
    <property type="molecule type" value="Genomic_DNA"/>
</dbReference>
<dbReference type="Proteomes" id="UP000043763">
    <property type="component" value="Unassembled WGS sequence"/>
</dbReference>
<dbReference type="OrthoDB" id="306837at2"/>
<dbReference type="AlphaFoldDB" id="A0A0G4K4L8"/>
<gene>
    <name evidence="2" type="ORF">BRSU_0514</name>
</gene>
<organism evidence="2 3">
    <name type="scientific">Brachyspira suanatina</name>
    <dbReference type="NCBI Taxonomy" id="381802"/>
    <lineage>
        <taxon>Bacteria</taxon>
        <taxon>Pseudomonadati</taxon>
        <taxon>Spirochaetota</taxon>
        <taxon>Spirochaetia</taxon>
        <taxon>Brachyspirales</taxon>
        <taxon>Brachyspiraceae</taxon>
        <taxon>Brachyspira</taxon>
    </lineage>
</organism>
<evidence type="ECO:0000313" key="2">
    <source>
        <dbReference type="EMBL" id="CRF32008.1"/>
    </source>
</evidence>
<keyword evidence="1" id="KW-0732">Signal</keyword>
<feature type="signal peptide" evidence="1">
    <location>
        <begin position="1"/>
        <end position="19"/>
    </location>
</feature>
<evidence type="ECO:0000313" key="3">
    <source>
        <dbReference type="Proteomes" id="UP000043763"/>
    </source>
</evidence>
<reference evidence="3" key="1">
    <citation type="submission" date="2015-04" db="EMBL/GenBank/DDBJ databases">
        <authorList>
            <person name="Mushtaq Mamoona"/>
        </authorList>
    </citation>
    <scope>NUCLEOTIDE SEQUENCE [LARGE SCALE GENOMIC DNA]</scope>
    <source>
        <strain evidence="3">AN4859/03</strain>
    </source>
</reference>